<dbReference type="InterPro" id="IPR000620">
    <property type="entry name" value="EamA_dom"/>
</dbReference>
<keyword evidence="5 6" id="KW-0472">Membrane</keyword>
<feature type="transmembrane region" description="Helical" evidence="6">
    <location>
        <begin position="256"/>
        <end position="275"/>
    </location>
</feature>
<dbReference type="InterPro" id="IPR050638">
    <property type="entry name" value="AA-Vitamin_Transporters"/>
</dbReference>
<keyword evidence="9" id="KW-1185">Reference proteome</keyword>
<dbReference type="OrthoDB" id="9815120at2"/>
<feature type="transmembrane region" description="Helical" evidence="6">
    <location>
        <begin position="21"/>
        <end position="46"/>
    </location>
</feature>
<dbReference type="Proteomes" id="UP000319792">
    <property type="component" value="Unassembled WGS sequence"/>
</dbReference>
<name>A0A5C5RTC3_9ACTN</name>
<dbReference type="GO" id="GO:0016020">
    <property type="term" value="C:membrane"/>
    <property type="evidence" value="ECO:0007669"/>
    <property type="project" value="UniProtKB-SubCell"/>
</dbReference>
<feature type="domain" description="EamA" evidence="7">
    <location>
        <begin position="161"/>
        <end position="298"/>
    </location>
</feature>
<dbReference type="PANTHER" id="PTHR32322">
    <property type="entry name" value="INNER MEMBRANE TRANSPORTER"/>
    <property type="match status" value="1"/>
</dbReference>
<evidence type="ECO:0000256" key="3">
    <source>
        <dbReference type="ARBA" id="ARBA00022692"/>
    </source>
</evidence>
<dbReference type="EMBL" id="VIGV01000002">
    <property type="protein sequence ID" value="TWS25441.1"/>
    <property type="molecule type" value="Genomic_DNA"/>
</dbReference>
<comment type="subcellular location">
    <subcellularLocation>
        <location evidence="1">Membrane</location>
        <topology evidence="1">Multi-pass membrane protein</topology>
    </subcellularLocation>
</comment>
<feature type="transmembrane region" description="Helical" evidence="6">
    <location>
        <begin position="281"/>
        <end position="298"/>
    </location>
</feature>
<feature type="transmembrane region" description="Helical" evidence="6">
    <location>
        <begin position="186"/>
        <end position="206"/>
    </location>
</feature>
<dbReference type="SUPFAM" id="SSF103481">
    <property type="entry name" value="Multidrug resistance efflux transporter EmrE"/>
    <property type="match status" value="2"/>
</dbReference>
<reference evidence="8 9" key="1">
    <citation type="submission" date="2019-06" db="EMBL/GenBank/DDBJ databases">
        <authorList>
            <person name="Teng J.L.L."/>
            <person name="Lee H.H."/>
            <person name="Lau S.K.P."/>
            <person name="Woo P.C.Y."/>
        </authorList>
    </citation>
    <scope>NUCLEOTIDE SEQUENCE [LARGE SCALE GENOMIC DNA]</scope>
    <source>
        <strain evidence="8 9">HKU70</strain>
    </source>
</reference>
<reference evidence="8 9" key="2">
    <citation type="submission" date="2019-08" db="EMBL/GenBank/DDBJ databases">
        <title>Tsukamurella conjunctivitidis sp. nov., Tsukamurella assacharolytica sp. nov. and Tsukamurella sputae sp. nov. isolated from patients with conjunctivitis, bacteraemia (lymphoma) and respiratory infection (sputum) in Hong Kong.</title>
        <authorList>
            <person name="Fok K.M.N."/>
            <person name="Fong J.Y.H."/>
        </authorList>
    </citation>
    <scope>NUCLEOTIDE SEQUENCE [LARGE SCALE GENOMIC DNA]</scope>
    <source>
        <strain evidence="8 9">HKU70</strain>
    </source>
</reference>
<evidence type="ECO:0000313" key="8">
    <source>
        <dbReference type="EMBL" id="TWS25441.1"/>
    </source>
</evidence>
<organism evidence="8 9">
    <name type="scientific">Tsukamurella sputi</name>
    <dbReference type="NCBI Taxonomy" id="2591848"/>
    <lineage>
        <taxon>Bacteria</taxon>
        <taxon>Bacillati</taxon>
        <taxon>Actinomycetota</taxon>
        <taxon>Actinomycetes</taxon>
        <taxon>Mycobacteriales</taxon>
        <taxon>Tsukamurellaceae</taxon>
        <taxon>Tsukamurella</taxon>
    </lineage>
</organism>
<sequence>MFSQGEQNRPSPALRLGNVMPLMIPAMFVVGAISQYVGASLGVGLFEELSPVAVAWLRGAGAGLILLLLLRPRRRDWSRARLRAAALFGTVTVAMNMAFYEAIDHIDLGTAVAIEFLGPIAVAVAGSRRAVDLIAAAAALAGVVCVAGVNVDGGGGSTGVIGIACALLAAALWAGYIVLGKRVADAGGGIEGLGVGLAAGALVLAIPGLGPDLATRPEAFLSWEVWVLGLGLGLLSSVIPYALDQVVLTRVGRERFALLLALLPVTATGVGAVMLGQRPGWLEGVGIALVVFAIALTSRRTPAPDERGVPGG</sequence>
<dbReference type="Pfam" id="PF00892">
    <property type="entry name" value="EamA"/>
    <property type="match status" value="1"/>
</dbReference>
<keyword evidence="4 6" id="KW-1133">Transmembrane helix</keyword>
<evidence type="ECO:0000256" key="6">
    <source>
        <dbReference type="SAM" id="Phobius"/>
    </source>
</evidence>
<dbReference type="AlphaFoldDB" id="A0A5C5RTC3"/>
<feature type="transmembrane region" description="Helical" evidence="6">
    <location>
        <begin position="106"/>
        <end position="126"/>
    </location>
</feature>
<evidence type="ECO:0000256" key="2">
    <source>
        <dbReference type="ARBA" id="ARBA00007362"/>
    </source>
</evidence>
<feature type="transmembrane region" description="Helical" evidence="6">
    <location>
        <begin position="82"/>
        <end position="100"/>
    </location>
</feature>
<evidence type="ECO:0000256" key="4">
    <source>
        <dbReference type="ARBA" id="ARBA00022989"/>
    </source>
</evidence>
<keyword evidence="3 6" id="KW-0812">Transmembrane</keyword>
<feature type="transmembrane region" description="Helical" evidence="6">
    <location>
        <begin position="52"/>
        <end position="70"/>
    </location>
</feature>
<dbReference type="PANTHER" id="PTHR32322:SF2">
    <property type="entry name" value="EAMA DOMAIN-CONTAINING PROTEIN"/>
    <property type="match status" value="1"/>
</dbReference>
<feature type="transmembrane region" description="Helical" evidence="6">
    <location>
        <begin position="157"/>
        <end position="179"/>
    </location>
</feature>
<comment type="caution">
    <text evidence="8">The sequence shown here is derived from an EMBL/GenBank/DDBJ whole genome shotgun (WGS) entry which is preliminary data.</text>
</comment>
<evidence type="ECO:0000313" key="9">
    <source>
        <dbReference type="Proteomes" id="UP000319792"/>
    </source>
</evidence>
<accession>A0A5C5RTC3</accession>
<evidence type="ECO:0000256" key="1">
    <source>
        <dbReference type="ARBA" id="ARBA00004141"/>
    </source>
</evidence>
<evidence type="ECO:0000259" key="7">
    <source>
        <dbReference type="Pfam" id="PF00892"/>
    </source>
</evidence>
<gene>
    <name evidence="8" type="ORF">FK268_07425</name>
</gene>
<dbReference type="InterPro" id="IPR037185">
    <property type="entry name" value="EmrE-like"/>
</dbReference>
<proteinExistence type="inferred from homology"/>
<feature type="transmembrane region" description="Helical" evidence="6">
    <location>
        <begin position="226"/>
        <end position="244"/>
    </location>
</feature>
<feature type="transmembrane region" description="Helical" evidence="6">
    <location>
        <begin position="133"/>
        <end position="151"/>
    </location>
</feature>
<evidence type="ECO:0000256" key="5">
    <source>
        <dbReference type="ARBA" id="ARBA00023136"/>
    </source>
</evidence>
<comment type="similarity">
    <text evidence="2">Belongs to the EamA transporter family.</text>
</comment>
<protein>
    <submittedName>
        <fullName evidence="8">EamA family transporter</fullName>
    </submittedName>
</protein>